<dbReference type="PROSITE" id="PS51257">
    <property type="entry name" value="PROKAR_LIPOPROTEIN"/>
    <property type="match status" value="1"/>
</dbReference>
<dbReference type="InterPro" id="IPR032693">
    <property type="entry name" value="YtkA-like_dom"/>
</dbReference>
<dbReference type="Proteomes" id="UP000180175">
    <property type="component" value="Chromosome"/>
</dbReference>
<reference evidence="4" key="4">
    <citation type="submission" date="2020-10" db="EMBL/GenBank/DDBJ databases">
        <authorList>
            <person name="Bassil N.M."/>
            <person name="Lloyd J.R."/>
        </authorList>
    </citation>
    <scope>NUCLEOTIDE SEQUENCE</scope>
    <source>
        <strain evidence="4">NB2006</strain>
    </source>
</reference>
<name>A0A1S2M8C5_9BACI</name>
<feature type="chain" id="PRO_5038296495" evidence="1">
    <location>
        <begin position="20"/>
        <end position="142"/>
    </location>
</feature>
<dbReference type="EMBL" id="LQXD01000075">
    <property type="protein sequence ID" value="OIJ20067.1"/>
    <property type="molecule type" value="Genomic_DNA"/>
</dbReference>
<proteinExistence type="predicted"/>
<dbReference type="RefSeq" id="WP_071316782.1">
    <property type="nucleotide sequence ID" value="NZ_CP063356.2"/>
</dbReference>
<evidence type="ECO:0000313" key="5">
    <source>
        <dbReference type="Proteomes" id="UP000180175"/>
    </source>
</evidence>
<keyword evidence="1" id="KW-0732">Signal</keyword>
<gene>
    <name evidence="4" type="ORF">AWH56_015230</name>
    <name evidence="3" type="ORF">AWH56_08715</name>
</gene>
<keyword evidence="5" id="KW-1185">Reference proteome</keyword>
<reference evidence="4 5" key="2">
    <citation type="journal article" date="2017" name="Genome Announc.">
        <title>Draft Genome Sequences of Four Alkaliphilic Bacteria Belonging to the Anaerobacillus Genus.</title>
        <authorList>
            <person name="Bassil N.M."/>
            <person name="Lloyd J.R."/>
        </authorList>
    </citation>
    <scope>NUCLEOTIDE SEQUENCE [LARGE SCALE GENOMIC DNA]</scope>
    <source>
        <strain evidence="4 5">NB2006</strain>
    </source>
</reference>
<dbReference type="KEGG" id="aia:AWH56_015230"/>
<evidence type="ECO:0000313" key="4">
    <source>
        <dbReference type="EMBL" id="QOY34092.1"/>
    </source>
</evidence>
<organism evidence="3 5">
    <name type="scientific">Anaerobacillus isosaccharinicus</name>
    <dbReference type="NCBI Taxonomy" id="1532552"/>
    <lineage>
        <taxon>Bacteria</taxon>
        <taxon>Bacillati</taxon>
        <taxon>Bacillota</taxon>
        <taxon>Bacilli</taxon>
        <taxon>Bacillales</taxon>
        <taxon>Bacillaceae</taxon>
        <taxon>Anaerobacillus</taxon>
    </lineage>
</organism>
<protein>
    <submittedName>
        <fullName evidence="4">FixH family protein</fullName>
    </submittedName>
</protein>
<accession>A0A1S2M8C5</accession>
<evidence type="ECO:0000259" key="2">
    <source>
        <dbReference type="Pfam" id="PF13115"/>
    </source>
</evidence>
<dbReference type="Pfam" id="PF13115">
    <property type="entry name" value="YtkA"/>
    <property type="match status" value="1"/>
</dbReference>
<evidence type="ECO:0000256" key="1">
    <source>
        <dbReference type="SAM" id="SignalP"/>
    </source>
</evidence>
<dbReference type="OrthoDB" id="2871818at2"/>
<evidence type="ECO:0000313" key="3">
    <source>
        <dbReference type="EMBL" id="OIJ20067.1"/>
    </source>
</evidence>
<reference evidence="4 5" key="3">
    <citation type="journal article" date="2019" name="Int. J. Syst. Evol. Microbiol.">
        <title>Anaerobacillus isosaccharinicus sp. nov., an alkaliphilic bacterium which degrades isosaccharinic acid.</title>
        <authorList>
            <person name="Bassil N.M."/>
            <person name="Lloyd J.R."/>
        </authorList>
    </citation>
    <scope>NUCLEOTIDE SEQUENCE [LARGE SCALE GENOMIC DNA]</scope>
    <source>
        <strain evidence="4 5">NB2006</strain>
    </source>
</reference>
<sequence length="142" mass="15979">MKKFNLFMTLFIIVMLVTACTSTTAPNSGIEVMFLNDGQVISTEGFHTYSVQLTNKDGEAIDAQEVYIYINMEMMNHPIEGTMQKGDTGLYEVDLPLAMAGDWYVNVSVTIDGNKYEFTDFSIIAEGPKQMEYMKGYHADNQ</sequence>
<feature type="signal peptide" evidence="1">
    <location>
        <begin position="1"/>
        <end position="19"/>
    </location>
</feature>
<dbReference type="AlphaFoldDB" id="A0A1S2M8C5"/>
<feature type="domain" description="YtkA-like" evidence="2">
    <location>
        <begin position="43"/>
        <end position="107"/>
    </location>
</feature>
<reference evidence="3 5" key="1">
    <citation type="submission" date="2016-10" db="EMBL/GenBank/DDBJ databases">
        <title>Draft genome sequences of four alkaliphilic bacteria belonging to the Anaerobacillus genus.</title>
        <authorList>
            <person name="Bassil N.M."/>
            <person name="Lloyd J.R."/>
        </authorList>
    </citation>
    <scope>NUCLEOTIDE SEQUENCE [LARGE SCALE GENOMIC DNA]</scope>
    <source>
        <strain evidence="3 5">NB2006</strain>
    </source>
</reference>
<dbReference type="EMBL" id="CP063356">
    <property type="protein sequence ID" value="QOY34092.1"/>
    <property type="molecule type" value="Genomic_DNA"/>
</dbReference>